<evidence type="ECO:0000256" key="1">
    <source>
        <dbReference type="ARBA" id="ARBA00006217"/>
    </source>
</evidence>
<evidence type="ECO:0000256" key="5">
    <source>
        <dbReference type="ARBA" id="ARBA00024993"/>
    </source>
</evidence>
<keyword evidence="4" id="KW-0456">Lyase</keyword>
<keyword evidence="3" id="KW-0862">Zinc</keyword>
<dbReference type="Gene3D" id="3.40.1050.10">
    <property type="entry name" value="Carbonic anhydrase"/>
    <property type="match status" value="1"/>
</dbReference>
<dbReference type="InterPro" id="IPR036874">
    <property type="entry name" value="Carbonic_anhydrase_sf"/>
</dbReference>
<dbReference type="PROSITE" id="PS00704">
    <property type="entry name" value="PROK_CO2_ANHYDRASE_1"/>
    <property type="match status" value="1"/>
</dbReference>
<evidence type="ECO:0000256" key="4">
    <source>
        <dbReference type="ARBA" id="ARBA00023239"/>
    </source>
</evidence>
<accession>A0ABV1KDI3</accession>
<dbReference type="PANTHER" id="PTHR11002">
    <property type="entry name" value="CARBONIC ANHYDRASE"/>
    <property type="match status" value="1"/>
</dbReference>
<comment type="function">
    <text evidence="5">Catalyzes the reversible hydration of carbon dioxide to form bicarbonate.</text>
</comment>
<comment type="caution">
    <text evidence="7">The sequence shown here is derived from an EMBL/GenBank/DDBJ whole genome shotgun (WGS) entry which is preliminary data.</text>
</comment>
<proteinExistence type="inferred from homology"/>
<evidence type="ECO:0000313" key="8">
    <source>
        <dbReference type="Proteomes" id="UP001494902"/>
    </source>
</evidence>
<name>A0ABV1KDI3_9PSEU</name>
<evidence type="ECO:0000256" key="6">
    <source>
        <dbReference type="ARBA" id="ARBA00048348"/>
    </source>
</evidence>
<dbReference type="InterPro" id="IPR001765">
    <property type="entry name" value="Carbonic_anhydrase"/>
</dbReference>
<comment type="similarity">
    <text evidence="1">Belongs to the beta-class carbonic anhydrase family.</text>
</comment>
<dbReference type="Pfam" id="PF00484">
    <property type="entry name" value="Pro_CA"/>
    <property type="match status" value="1"/>
</dbReference>
<dbReference type="RefSeq" id="WP_349299575.1">
    <property type="nucleotide sequence ID" value="NZ_JBEDNQ010000007.1"/>
</dbReference>
<dbReference type="SUPFAM" id="SSF53056">
    <property type="entry name" value="beta-carbonic anhydrase, cab"/>
    <property type="match status" value="1"/>
</dbReference>
<gene>
    <name evidence="7" type="ORF">WIS52_18755</name>
</gene>
<keyword evidence="8" id="KW-1185">Reference proteome</keyword>
<dbReference type="Proteomes" id="UP001494902">
    <property type="component" value="Unassembled WGS sequence"/>
</dbReference>
<dbReference type="EMBL" id="JBEDNQ010000007">
    <property type="protein sequence ID" value="MEQ3552518.1"/>
    <property type="molecule type" value="Genomic_DNA"/>
</dbReference>
<dbReference type="PANTHER" id="PTHR11002:SF79">
    <property type="entry name" value="CARBONIC ANHYDRASE 2"/>
    <property type="match status" value="1"/>
</dbReference>
<dbReference type="EC" id="4.2.1.1" evidence="2"/>
<evidence type="ECO:0000256" key="2">
    <source>
        <dbReference type="ARBA" id="ARBA00012925"/>
    </source>
</evidence>
<comment type="catalytic activity">
    <reaction evidence="6">
        <text>hydrogencarbonate + H(+) = CO2 + H2O</text>
        <dbReference type="Rhea" id="RHEA:10748"/>
        <dbReference type="ChEBI" id="CHEBI:15377"/>
        <dbReference type="ChEBI" id="CHEBI:15378"/>
        <dbReference type="ChEBI" id="CHEBI:16526"/>
        <dbReference type="ChEBI" id="CHEBI:17544"/>
        <dbReference type="EC" id="4.2.1.1"/>
    </reaction>
</comment>
<dbReference type="InterPro" id="IPR015892">
    <property type="entry name" value="Carbonic_anhydrase_CS"/>
</dbReference>
<sequence>MANDSGRPAAEQVWAELLEGNGRWQRDERESPHCSASAREAAVAGQAPAAMILSCADSRVPAELLFDQGVGDLFVTRTAGQVVDDAVAGTLAYGSGALGIGLLVVLGHSHCGAVKAALGVAAGGEEPFPPALASLVGAIVPVCEGADLPTAVDANVRRIVAQLTDQPGLAEAVADGRLTIVGARYDLETGGVVQV</sequence>
<organism evidence="7 8">
    <name type="scientific">Pseudonocardia nematodicida</name>
    <dbReference type="NCBI Taxonomy" id="1206997"/>
    <lineage>
        <taxon>Bacteria</taxon>
        <taxon>Bacillati</taxon>
        <taxon>Actinomycetota</taxon>
        <taxon>Actinomycetes</taxon>
        <taxon>Pseudonocardiales</taxon>
        <taxon>Pseudonocardiaceae</taxon>
        <taxon>Pseudonocardia</taxon>
    </lineage>
</organism>
<protein>
    <recommendedName>
        <fullName evidence="2">carbonic anhydrase</fullName>
        <ecNumber evidence="2">4.2.1.1</ecNumber>
    </recommendedName>
</protein>
<dbReference type="SMART" id="SM00947">
    <property type="entry name" value="Pro_CA"/>
    <property type="match status" value="1"/>
</dbReference>
<evidence type="ECO:0000256" key="3">
    <source>
        <dbReference type="ARBA" id="ARBA00022833"/>
    </source>
</evidence>
<evidence type="ECO:0000313" key="7">
    <source>
        <dbReference type="EMBL" id="MEQ3552518.1"/>
    </source>
</evidence>
<reference evidence="7 8" key="1">
    <citation type="submission" date="2024-03" db="EMBL/GenBank/DDBJ databases">
        <title>Draft genome sequence of Pseudonocardia nematodicida JCM 31783.</title>
        <authorList>
            <person name="Butdee W."/>
            <person name="Duangmal K."/>
        </authorList>
    </citation>
    <scope>NUCLEOTIDE SEQUENCE [LARGE SCALE GENOMIC DNA]</scope>
    <source>
        <strain evidence="7 8">JCM 31783</strain>
    </source>
</reference>